<evidence type="ECO:0000313" key="1">
    <source>
        <dbReference type="EMBL" id="TCJ00424.1"/>
    </source>
</evidence>
<sequence>MEKIKAIENYEYVCFCCLKEKPIQKYSVYGRGYGSDFDNNNTHLQLCNDCKPPIIEDWFNETPSVDEYIEKYNNEDKICSFINTLPLQGQELFWNRCAHGACADSMESQDWIDDKLGILPDEVYENDYMMYSPRQFKAYEERFPTCEHPVNKVYSDGSKSCYCPFGASGNYNQEVDRNVSTECFGCEKYKVRQTPIKEMDSETYNNYEMYIRGKAVAHLFE</sequence>
<comment type="caution">
    <text evidence="1">The sequence shown here is derived from an EMBL/GenBank/DDBJ whole genome shotgun (WGS) entry which is preliminary data.</text>
</comment>
<name>A0A4R1ALI9_9BACI</name>
<keyword evidence="2" id="KW-1185">Reference proteome</keyword>
<reference evidence="1 2" key="1">
    <citation type="submission" date="2019-03" db="EMBL/GenBank/DDBJ databases">
        <authorList>
            <person name="Jensen L."/>
            <person name="Storgaard J."/>
            <person name="Sulaj E."/>
            <person name="Schramm A."/>
            <person name="Marshall I.P.G."/>
        </authorList>
    </citation>
    <scope>NUCLEOTIDE SEQUENCE [LARGE SCALE GENOMIC DNA]</scope>
    <source>
        <strain evidence="1 2">2017H2G3</strain>
    </source>
</reference>
<evidence type="ECO:0000313" key="2">
    <source>
        <dbReference type="Proteomes" id="UP000293846"/>
    </source>
</evidence>
<accession>A0A4R1ALI9</accession>
<dbReference type="Proteomes" id="UP000293846">
    <property type="component" value="Unassembled WGS sequence"/>
</dbReference>
<organism evidence="1 2">
    <name type="scientific">Cytobacillus praedii</name>
    <dbReference type="NCBI Taxonomy" id="1742358"/>
    <lineage>
        <taxon>Bacteria</taxon>
        <taxon>Bacillati</taxon>
        <taxon>Bacillota</taxon>
        <taxon>Bacilli</taxon>
        <taxon>Bacillales</taxon>
        <taxon>Bacillaceae</taxon>
        <taxon>Cytobacillus</taxon>
    </lineage>
</organism>
<proteinExistence type="predicted"/>
<dbReference type="AlphaFoldDB" id="A0A4R1ALI9"/>
<protein>
    <submittedName>
        <fullName evidence="1">Uncharacterized protein</fullName>
    </submittedName>
</protein>
<dbReference type="RefSeq" id="WP_131239661.1">
    <property type="nucleotide sequence ID" value="NZ_SJTH01000121.1"/>
</dbReference>
<dbReference type="OrthoDB" id="3034840at2"/>
<dbReference type="EMBL" id="SJTH01000121">
    <property type="protein sequence ID" value="TCJ00424.1"/>
    <property type="molecule type" value="Genomic_DNA"/>
</dbReference>
<gene>
    <name evidence="1" type="ORF">E0Y62_26890</name>
</gene>